<evidence type="ECO:0000313" key="2">
    <source>
        <dbReference type="Proteomes" id="UP000807025"/>
    </source>
</evidence>
<dbReference type="OrthoDB" id="2606722at2759"/>
<protein>
    <submittedName>
        <fullName evidence="1">Uncharacterized protein</fullName>
    </submittedName>
</protein>
<evidence type="ECO:0000313" key="1">
    <source>
        <dbReference type="EMBL" id="KAF9487041.1"/>
    </source>
</evidence>
<gene>
    <name evidence="1" type="ORF">BDN71DRAFT_1458906</name>
</gene>
<comment type="caution">
    <text evidence="1">The sequence shown here is derived from an EMBL/GenBank/DDBJ whole genome shotgun (WGS) entry which is preliminary data.</text>
</comment>
<proteinExistence type="predicted"/>
<accession>A0A9P6D004</accession>
<sequence length="188" mass="20507">MWRIQHDSGKTRDSCCEQYKARNRDLNPLSLADVKVDASSFSGNALEPGAYMIQSAAWPYLMLGLRDGVEKEGNPVDTILALQGVGPKWNFKAKHAGSTTFTIQSQGGYFQRVEKISDNEGVVGSATATVFNIVQPLKEHPGLYSIQVGDGKFAVQAVSGSGADQVVLQPFNERDTRQLWVFLGGLQD</sequence>
<dbReference type="Proteomes" id="UP000807025">
    <property type="component" value="Unassembled WGS sequence"/>
</dbReference>
<organism evidence="1 2">
    <name type="scientific">Pleurotus eryngii</name>
    <name type="common">Boletus of the steppes</name>
    <dbReference type="NCBI Taxonomy" id="5323"/>
    <lineage>
        <taxon>Eukaryota</taxon>
        <taxon>Fungi</taxon>
        <taxon>Dikarya</taxon>
        <taxon>Basidiomycota</taxon>
        <taxon>Agaricomycotina</taxon>
        <taxon>Agaricomycetes</taxon>
        <taxon>Agaricomycetidae</taxon>
        <taxon>Agaricales</taxon>
        <taxon>Pleurotineae</taxon>
        <taxon>Pleurotaceae</taxon>
        <taxon>Pleurotus</taxon>
    </lineage>
</organism>
<dbReference type="AlphaFoldDB" id="A0A9P6D004"/>
<name>A0A9P6D004_PLEER</name>
<dbReference type="Gene3D" id="2.80.10.50">
    <property type="match status" value="1"/>
</dbReference>
<reference evidence="1" key="1">
    <citation type="submission" date="2020-11" db="EMBL/GenBank/DDBJ databases">
        <authorList>
            <consortium name="DOE Joint Genome Institute"/>
            <person name="Ahrendt S."/>
            <person name="Riley R."/>
            <person name="Andreopoulos W."/>
            <person name="Labutti K."/>
            <person name="Pangilinan J."/>
            <person name="Ruiz-Duenas F.J."/>
            <person name="Barrasa J.M."/>
            <person name="Sanchez-Garcia M."/>
            <person name="Camarero S."/>
            <person name="Miyauchi S."/>
            <person name="Serrano A."/>
            <person name="Linde D."/>
            <person name="Babiker R."/>
            <person name="Drula E."/>
            <person name="Ayuso-Fernandez I."/>
            <person name="Pacheco R."/>
            <person name="Padilla G."/>
            <person name="Ferreira P."/>
            <person name="Barriuso J."/>
            <person name="Kellner H."/>
            <person name="Castanera R."/>
            <person name="Alfaro M."/>
            <person name="Ramirez L."/>
            <person name="Pisabarro A.G."/>
            <person name="Kuo A."/>
            <person name="Tritt A."/>
            <person name="Lipzen A."/>
            <person name="He G."/>
            <person name="Yan M."/>
            <person name="Ng V."/>
            <person name="Cullen D."/>
            <person name="Martin F."/>
            <person name="Rosso M.-N."/>
            <person name="Henrissat B."/>
            <person name="Hibbett D."/>
            <person name="Martinez A.T."/>
            <person name="Grigoriev I.V."/>
        </authorList>
    </citation>
    <scope>NUCLEOTIDE SEQUENCE</scope>
    <source>
        <strain evidence="1">ATCC 90797</strain>
    </source>
</reference>
<dbReference type="EMBL" id="MU154833">
    <property type="protein sequence ID" value="KAF9487041.1"/>
    <property type="molecule type" value="Genomic_DNA"/>
</dbReference>
<keyword evidence="2" id="KW-1185">Reference proteome</keyword>